<dbReference type="InterPro" id="IPR051159">
    <property type="entry name" value="Hexapeptide_acetyltransf"/>
</dbReference>
<name>A0A9W7W031_9PEZI</name>
<keyword evidence="2" id="KW-0472">Membrane</keyword>
<feature type="region of interest" description="Disordered" evidence="1">
    <location>
        <begin position="249"/>
        <end position="311"/>
    </location>
</feature>
<gene>
    <name evidence="3" type="ORF">Tdes44962_MAKER04668</name>
</gene>
<keyword evidence="4" id="KW-1185">Reference proteome</keyword>
<proteinExistence type="predicted"/>
<protein>
    <submittedName>
        <fullName evidence="3">CysE/LacA/LpxA/NodL family acetyltransferase</fullName>
    </submittedName>
</protein>
<dbReference type="InterPro" id="IPR001451">
    <property type="entry name" value="Hexapep"/>
</dbReference>
<keyword evidence="2" id="KW-1133">Transmembrane helix</keyword>
<dbReference type="AlphaFoldDB" id="A0A9W7W031"/>
<reference evidence="3 4" key="2">
    <citation type="journal article" date="2021" name="Curr. Genet.">
        <title>Genetic response to nitrogen starvation in the aggressive Eucalyptus foliar pathogen Teratosphaeria destructans.</title>
        <authorList>
            <person name="Havenga M."/>
            <person name="Wingfield B.D."/>
            <person name="Wingfield M.J."/>
            <person name="Dreyer L.L."/>
            <person name="Roets F."/>
            <person name="Aylward J."/>
        </authorList>
    </citation>
    <scope>NUCLEOTIDE SEQUENCE [LARGE SCALE GENOMIC DNA]</scope>
    <source>
        <strain evidence="3">CMW44962</strain>
    </source>
</reference>
<reference evidence="3 4" key="1">
    <citation type="journal article" date="2018" name="IMA Fungus">
        <title>IMA Genome-F 10: Nine draft genome sequences of Claviceps purpurea s.lat., including C. arundinis, C. humidiphila, and C. cf. spartinae, pseudomolecules for the pitch canker pathogen Fusarium circinatum, draft genome of Davidsoniella eucalypti, Grosmannia galeiformis, Quambalaria eucalypti, and Teratosphaeria destructans.</title>
        <authorList>
            <person name="Wingfield B.D."/>
            <person name="Liu M."/>
            <person name="Nguyen H.D."/>
            <person name="Lane F.A."/>
            <person name="Morgan S.W."/>
            <person name="De Vos L."/>
            <person name="Wilken P.M."/>
            <person name="Duong T.A."/>
            <person name="Aylward J."/>
            <person name="Coetzee M.P."/>
            <person name="Dadej K."/>
            <person name="De Beer Z.W."/>
            <person name="Findlay W."/>
            <person name="Havenga M."/>
            <person name="Kolarik M."/>
            <person name="Menzies J.G."/>
            <person name="Naidoo K."/>
            <person name="Pochopski O."/>
            <person name="Shoukouhi P."/>
            <person name="Santana Q.C."/>
            <person name="Seifert K.A."/>
            <person name="Soal N."/>
            <person name="Steenkamp E.T."/>
            <person name="Tatham C.T."/>
            <person name="van der Nest M.A."/>
            <person name="Wingfield M.J."/>
        </authorList>
    </citation>
    <scope>NUCLEOTIDE SEQUENCE [LARGE SCALE GENOMIC DNA]</scope>
    <source>
        <strain evidence="3">CMW44962</strain>
    </source>
</reference>
<dbReference type="Pfam" id="PF00132">
    <property type="entry name" value="Hexapep"/>
    <property type="match status" value="1"/>
</dbReference>
<dbReference type="PANTHER" id="PTHR23416">
    <property type="entry name" value="SIALIC ACID SYNTHASE-RELATED"/>
    <property type="match status" value="1"/>
</dbReference>
<dbReference type="OrthoDB" id="25818at2759"/>
<feature type="compositionally biased region" description="Low complexity" evidence="1">
    <location>
        <begin position="279"/>
        <end position="290"/>
    </location>
</feature>
<dbReference type="PANTHER" id="PTHR23416:SF54">
    <property type="entry name" value="ACETYLTRANSFERASE, CYSE_LACA_LPXA_NODL FAMILY (AFU_ORTHOLOGUE AFUA_2G08430)-RELATED"/>
    <property type="match status" value="1"/>
</dbReference>
<feature type="region of interest" description="Disordered" evidence="1">
    <location>
        <begin position="1"/>
        <end position="50"/>
    </location>
</feature>
<evidence type="ECO:0000256" key="1">
    <source>
        <dbReference type="SAM" id="MobiDB-lite"/>
    </source>
</evidence>
<dbReference type="Gene3D" id="2.160.10.10">
    <property type="entry name" value="Hexapeptide repeat proteins"/>
    <property type="match status" value="1"/>
</dbReference>
<dbReference type="GO" id="GO:0008374">
    <property type="term" value="F:O-acyltransferase activity"/>
    <property type="evidence" value="ECO:0007669"/>
    <property type="project" value="TreeGrafter"/>
</dbReference>
<dbReference type="SUPFAM" id="SSF51161">
    <property type="entry name" value="Trimeric LpxA-like enzymes"/>
    <property type="match status" value="1"/>
</dbReference>
<evidence type="ECO:0000313" key="4">
    <source>
        <dbReference type="Proteomes" id="UP001138500"/>
    </source>
</evidence>
<organism evidence="3 4">
    <name type="scientific">Teratosphaeria destructans</name>
    <dbReference type="NCBI Taxonomy" id="418781"/>
    <lineage>
        <taxon>Eukaryota</taxon>
        <taxon>Fungi</taxon>
        <taxon>Dikarya</taxon>
        <taxon>Ascomycota</taxon>
        <taxon>Pezizomycotina</taxon>
        <taxon>Dothideomycetes</taxon>
        <taxon>Dothideomycetidae</taxon>
        <taxon>Mycosphaerellales</taxon>
        <taxon>Teratosphaeriaceae</taxon>
        <taxon>Teratosphaeria</taxon>
    </lineage>
</organism>
<accession>A0A9W7W031</accession>
<evidence type="ECO:0000313" key="3">
    <source>
        <dbReference type="EMBL" id="KAH9822835.1"/>
    </source>
</evidence>
<sequence length="351" mass="37273">MEKHEMETVDPNASNAMHLSRENHGAPAYHPPNPGAAEATWHTFTPSHDNHRSLRKRTAMRNATFNAQAPSVTLHERRQAWHDLTSSTATAGSTTEAPLVRSPFYVDYGINVHVEPSAVIDRCCCFQDCPLPQAGIWVGGGTYVGVGVVMGTVTMEEDWRRRKGVFGPALAAEVRIGRECIVGAGSIILPGTTIGDGSVIGPGSVVTSSIPAYHVAGGNPAKPIKKVALDVPDAPGLQYKMHEGQAVVTDGSPHQEPLALPSGDMTGSVSNVEPKVENETPFGEPEPGTPHMDGRSVEDVNGDCPANPVGRRQTTVMAPLRGKDVKVIVLDVLMLLGAVVGGWVVVHSVLY</sequence>
<dbReference type="InterPro" id="IPR011004">
    <property type="entry name" value="Trimer_LpxA-like_sf"/>
</dbReference>
<evidence type="ECO:0000256" key="2">
    <source>
        <dbReference type="SAM" id="Phobius"/>
    </source>
</evidence>
<dbReference type="EMBL" id="RIBY02002201">
    <property type="protein sequence ID" value="KAH9822835.1"/>
    <property type="molecule type" value="Genomic_DNA"/>
</dbReference>
<comment type="caution">
    <text evidence="3">The sequence shown here is derived from an EMBL/GenBank/DDBJ whole genome shotgun (WGS) entry which is preliminary data.</text>
</comment>
<dbReference type="Proteomes" id="UP001138500">
    <property type="component" value="Unassembled WGS sequence"/>
</dbReference>
<keyword evidence="2" id="KW-0812">Transmembrane</keyword>
<feature type="transmembrane region" description="Helical" evidence="2">
    <location>
        <begin position="327"/>
        <end position="346"/>
    </location>
</feature>